<keyword evidence="6 14" id="KW-0812">Transmembrane</keyword>
<reference evidence="15 16" key="1">
    <citation type="journal article" date="2016" name="Mol. Biol. Evol.">
        <title>Comparative Genomics of Early-Diverging Mushroom-Forming Fungi Provides Insights into the Origins of Lignocellulose Decay Capabilities.</title>
        <authorList>
            <person name="Nagy L.G."/>
            <person name="Riley R."/>
            <person name="Tritt A."/>
            <person name="Adam C."/>
            <person name="Daum C."/>
            <person name="Floudas D."/>
            <person name="Sun H."/>
            <person name="Yadav J.S."/>
            <person name="Pangilinan J."/>
            <person name="Larsson K.H."/>
            <person name="Matsuura K."/>
            <person name="Barry K."/>
            <person name="Labutti K."/>
            <person name="Kuo R."/>
            <person name="Ohm R.A."/>
            <person name="Bhattacharya S.S."/>
            <person name="Shirouzu T."/>
            <person name="Yoshinaga Y."/>
            <person name="Martin F.M."/>
            <person name="Grigoriev I.V."/>
            <person name="Hibbett D.S."/>
        </authorList>
    </citation>
    <scope>NUCLEOTIDE SEQUENCE [LARGE SCALE GENOMIC DNA]</scope>
    <source>
        <strain evidence="15 16">CBS 109695</strain>
    </source>
</reference>
<dbReference type="GO" id="GO:0020037">
    <property type="term" value="F:heme binding"/>
    <property type="evidence" value="ECO:0007669"/>
    <property type="project" value="InterPro"/>
</dbReference>
<evidence type="ECO:0000256" key="8">
    <source>
        <dbReference type="ARBA" id="ARBA00022989"/>
    </source>
</evidence>
<dbReference type="SUPFAM" id="SSF48264">
    <property type="entry name" value="Cytochrome P450"/>
    <property type="match status" value="1"/>
</dbReference>
<keyword evidence="8 14" id="KW-1133">Transmembrane helix</keyword>
<dbReference type="InterPro" id="IPR002401">
    <property type="entry name" value="Cyt_P450_E_grp-I"/>
</dbReference>
<dbReference type="InterPro" id="IPR036396">
    <property type="entry name" value="Cyt_P450_sf"/>
</dbReference>
<evidence type="ECO:0000256" key="2">
    <source>
        <dbReference type="ARBA" id="ARBA00004370"/>
    </source>
</evidence>
<keyword evidence="9" id="KW-0560">Oxidoreductase</keyword>
<dbReference type="GO" id="GO:0016705">
    <property type="term" value="F:oxidoreductase activity, acting on paired donors, with incorporation or reduction of molecular oxygen"/>
    <property type="evidence" value="ECO:0007669"/>
    <property type="project" value="InterPro"/>
</dbReference>
<evidence type="ECO:0000256" key="6">
    <source>
        <dbReference type="ARBA" id="ARBA00022692"/>
    </source>
</evidence>
<dbReference type="Gene3D" id="1.10.630.10">
    <property type="entry name" value="Cytochrome P450"/>
    <property type="match status" value="1"/>
</dbReference>
<dbReference type="Pfam" id="PF00067">
    <property type="entry name" value="p450"/>
    <property type="match status" value="1"/>
</dbReference>
<evidence type="ECO:0000256" key="4">
    <source>
        <dbReference type="ARBA" id="ARBA00010617"/>
    </source>
</evidence>
<dbReference type="AlphaFoldDB" id="A0A166WP43"/>
<dbReference type="Proteomes" id="UP000076532">
    <property type="component" value="Unassembled WGS sequence"/>
</dbReference>
<keyword evidence="5 13" id="KW-0349">Heme</keyword>
<evidence type="ECO:0000256" key="1">
    <source>
        <dbReference type="ARBA" id="ARBA00001971"/>
    </source>
</evidence>
<dbReference type="PANTHER" id="PTHR24305">
    <property type="entry name" value="CYTOCHROME P450"/>
    <property type="match status" value="1"/>
</dbReference>
<keyword evidence="11" id="KW-0503">Monooxygenase</keyword>
<feature type="binding site" description="axial binding residue" evidence="13">
    <location>
        <position position="486"/>
    </location>
    <ligand>
        <name>heme</name>
        <dbReference type="ChEBI" id="CHEBI:30413"/>
    </ligand>
    <ligandPart>
        <name>Fe</name>
        <dbReference type="ChEBI" id="CHEBI:18248"/>
    </ligandPart>
</feature>
<comment type="cofactor">
    <cofactor evidence="1 13">
        <name>heme</name>
        <dbReference type="ChEBI" id="CHEBI:30413"/>
    </cofactor>
</comment>
<keyword evidence="12 14" id="KW-0472">Membrane</keyword>
<evidence type="ECO:0000256" key="10">
    <source>
        <dbReference type="ARBA" id="ARBA00023004"/>
    </source>
</evidence>
<evidence type="ECO:0000313" key="16">
    <source>
        <dbReference type="Proteomes" id="UP000076532"/>
    </source>
</evidence>
<dbReference type="InterPro" id="IPR001128">
    <property type="entry name" value="Cyt_P450"/>
</dbReference>
<dbReference type="STRING" id="436010.A0A166WP43"/>
<dbReference type="PANTHER" id="PTHR24305:SF166">
    <property type="entry name" value="CYTOCHROME P450 12A4, MITOCHONDRIAL-RELATED"/>
    <property type="match status" value="1"/>
</dbReference>
<dbReference type="EMBL" id="KV417481">
    <property type="protein sequence ID" value="KZP33957.1"/>
    <property type="molecule type" value="Genomic_DNA"/>
</dbReference>
<dbReference type="OrthoDB" id="10029320at2759"/>
<evidence type="ECO:0000256" key="13">
    <source>
        <dbReference type="PIRSR" id="PIRSR602401-1"/>
    </source>
</evidence>
<dbReference type="GO" id="GO:0005506">
    <property type="term" value="F:iron ion binding"/>
    <property type="evidence" value="ECO:0007669"/>
    <property type="project" value="InterPro"/>
</dbReference>
<evidence type="ECO:0000256" key="3">
    <source>
        <dbReference type="ARBA" id="ARBA00004721"/>
    </source>
</evidence>
<sequence>MPHTSIMETIISELAKPTNILLLLATFLAYKVIYQVFLWPYLLSPLRNVPGPPVGNHLIGQLATIIREEPAAPQTRWADAYGPVVRTVGPVGLERIMFTRPEALHKILVADWLENPRPGFMRDILGLVAGYGLLTVTGNEHKQMRKAMNPAFSIPNLSAQVESYYETIDGLVEIMNAQITSEADPSKGKEMLMYEWMSKATLDIICETAFGYKTDSLHNPHNELAVAYEELVGLQSAYNIAKLLPLILTPGLPALMASEWAYNHRHWAAAFPWLKPIATLMQSMHHIKRISAQMLKDKLADAAVVADGGEGKKDIMSLLVRARMADKGEGYQMSDGAMMDQVLTFLGAGHETTASGMAWTLWLLAKSPEAQDKLRAEVTPVLDADPHPSYRALKEMSWLDCVVMESLRLMPPVPMTLRSASKDQWIDGVLVPKGTIHYIPIKVINTWKVLWGQDADEFKPERWLNLPKEYNSTFSVLSFIAGPHACIGKTMSIVEMKAVTAALVKNFVFEPAYEGQVPKPTAAITMKPADGMPLRVRMVQSKNKA</sequence>
<keyword evidence="16" id="KW-1185">Reference proteome</keyword>
<evidence type="ECO:0000256" key="14">
    <source>
        <dbReference type="SAM" id="Phobius"/>
    </source>
</evidence>
<dbReference type="GO" id="GO:0004497">
    <property type="term" value="F:monooxygenase activity"/>
    <property type="evidence" value="ECO:0007669"/>
    <property type="project" value="UniProtKB-KW"/>
</dbReference>
<dbReference type="PRINTS" id="PR00463">
    <property type="entry name" value="EP450I"/>
</dbReference>
<dbReference type="PRINTS" id="PR00385">
    <property type="entry name" value="P450"/>
</dbReference>
<keyword evidence="7 13" id="KW-0479">Metal-binding</keyword>
<dbReference type="InterPro" id="IPR050121">
    <property type="entry name" value="Cytochrome_P450_monoxygenase"/>
</dbReference>
<organism evidence="15 16">
    <name type="scientific">Athelia psychrophila</name>
    <dbReference type="NCBI Taxonomy" id="1759441"/>
    <lineage>
        <taxon>Eukaryota</taxon>
        <taxon>Fungi</taxon>
        <taxon>Dikarya</taxon>
        <taxon>Basidiomycota</taxon>
        <taxon>Agaricomycotina</taxon>
        <taxon>Agaricomycetes</taxon>
        <taxon>Agaricomycetidae</taxon>
        <taxon>Atheliales</taxon>
        <taxon>Atheliaceae</taxon>
        <taxon>Athelia</taxon>
    </lineage>
</organism>
<evidence type="ECO:0000256" key="7">
    <source>
        <dbReference type="ARBA" id="ARBA00022723"/>
    </source>
</evidence>
<comment type="subcellular location">
    <subcellularLocation>
        <location evidence="2">Membrane</location>
    </subcellularLocation>
</comment>
<evidence type="ECO:0000256" key="9">
    <source>
        <dbReference type="ARBA" id="ARBA00023002"/>
    </source>
</evidence>
<evidence type="ECO:0000256" key="11">
    <source>
        <dbReference type="ARBA" id="ARBA00023033"/>
    </source>
</evidence>
<evidence type="ECO:0000256" key="5">
    <source>
        <dbReference type="ARBA" id="ARBA00022617"/>
    </source>
</evidence>
<dbReference type="GO" id="GO:0016020">
    <property type="term" value="C:membrane"/>
    <property type="evidence" value="ECO:0007669"/>
    <property type="project" value="UniProtKB-SubCell"/>
</dbReference>
<comment type="similarity">
    <text evidence="4">Belongs to the cytochrome P450 family.</text>
</comment>
<comment type="pathway">
    <text evidence="3">Secondary metabolite biosynthesis; terpenoid biosynthesis.</text>
</comment>
<evidence type="ECO:0000313" key="15">
    <source>
        <dbReference type="EMBL" id="KZP33957.1"/>
    </source>
</evidence>
<feature type="transmembrane region" description="Helical" evidence="14">
    <location>
        <begin position="20"/>
        <end position="42"/>
    </location>
</feature>
<proteinExistence type="inferred from homology"/>
<keyword evidence="10 13" id="KW-0408">Iron</keyword>
<gene>
    <name evidence="15" type="ORF">FIBSPDRAFT_1035874</name>
</gene>
<protein>
    <submittedName>
        <fullName evidence="15">Cytochrome P450</fullName>
    </submittedName>
</protein>
<evidence type="ECO:0000256" key="12">
    <source>
        <dbReference type="ARBA" id="ARBA00023136"/>
    </source>
</evidence>
<name>A0A166WP43_9AGAM</name>
<accession>A0A166WP43</accession>